<reference evidence="7" key="1">
    <citation type="journal article" date="2019" name="Int. J. Syst. Evol. Microbiol.">
        <title>The Global Catalogue of Microorganisms (GCM) 10K type strain sequencing project: providing services to taxonomists for standard genome sequencing and annotation.</title>
        <authorList>
            <consortium name="The Broad Institute Genomics Platform"/>
            <consortium name="The Broad Institute Genome Sequencing Center for Infectious Disease"/>
            <person name="Wu L."/>
            <person name="Ma J."/>
        </authorList>
    </citation>
    <scope>NUCLEOTIDE SEQUENCE [LARGE SCALE GENOMIC DNA]</scope>
    <source>
        <strain evidence="7">CGMCC 1.15480</strain>
    </source>
</reference>
<dbReference type="Proteomes" id="UP000597761">
    <property type="component" value="Unassembled WGS sequence"/>
</dbReference>
<evidence type="ECO:0000313" key="7">
    <source>
        <dbReference type="Proteomes" id="UP000597761"/>
    </source>
</evidence>
<dbReference type="PANTHER" id="PTHR11808:SF15">
    <property type="entry name" value="CYSTATHIONINE GAMMA-LYASE"/>
    <property type="match status" value="1"/>
</dbReference>
<comment type="caution">
    <text evidence="6">The sequence shown here is derived from an EMBL/GenBank/DDBJ whole genome shotgun (WGS) entry which is preliminary data.</text>
</comment>
<gene>
    <name evidence="6" type="ORF">GCM10011512_29010</name>
</gene>
<feature type="region of interest" description="Disordered" evidence="5">
    <location>
        <begin position="1"/>
        <end position="29"/>
    </location>
</feature>
<evidence type="ECO:0000256" key="3">
    <source>
        <dbReference type="ARBA" id="ARBA00022898"/>
    </source>
</evidence>
<dbReference type="PANTHER" id="PTHR11808">
    <property type="entry name" value="TRANS-SULFURATION ENZYME FAMILY MEMBER"/>
    <property type="match status" value="1"/>
</dbReference>
<dbReference type="RefSeq" id="WP_188669147.1">
    <property type="nucleotide sequence ID" value="NZ_BMJI01000030.1"/>
</dbReference>
<comment type="similarity">
    <text evidence="2 4">Belongs to the trans-sulfuration enzymes family.</text>
</comment>
<dbReference type="InterPro" id="IPR015424">
    <property type="entry name" value="PyrdxlP-dep_Trfase"/>
</dbReference>
<feature type="compositionally biased region" description="Basic and acidic residues" evidence="5">
    <location>
        <begin position="14"/>
        <end position="29"/>
    </location>
</feature>
<dbReference type="EMBL" id="BMJI01000030">
    <property type="protein sequence ID" value="GGD00354.1"/>
    <property type="molecule type" value="Genomic_DNA"/>
</dbReference>
<dbReference type="InterPro" id="IPR015422">
    <property type="entry name" value="PyrdxlP-dep_Trfase_small"/>
</dbReference>
<evidence type="ECO:0000256" key="4">
    <source>
        <dbReference type="RuleBase" id="RU362118"/>
    </source>
</evidence>
<dbReference type="PIRSF" id="PIRSF001434">
    <property type="entry name" value="CGS"/>
    <property type="match status" value="1"/>
</dbReference>
<dbReference type="InterPro" id="IPR000277">
    <property type="entry name" value="Cys/Met-Metab_PyrdxlP-dep_enz"/>
</dbReference>
<organism evidence="6 7">
    <name type="scientific">Tersicoccus solisilvae</name>
    <dbReference type="NCBI Taxonomy" id="1882339"/>
    <lineage>
        <taxon>Bacteria</taxon>
        <taxon>Bacillati</taxon>
        <taxon>Actinomycetota</taxon>
        <taxon>Actinomycetes</taxon>
        <taxon>Micrococcales</taxon>
        <taxon>Micrococcaceae</taxon>
        <taxon>Tersicoccus</taxon>
    </lineage>
</organism>
<dbReference type="InterPro" id="IPR015421">
    <property type="entry name" value="PyrdxlP-dep_Trfase_major"/>
</dbReference>
<evidence type="ECO:0000256" key="1">
    <source>
        <dbReference type="ARBA" id="ARBA00001933"/>
    </source>
</evidence>
<sequence>MTDRSPQPQPEDSSTEHDTAPEPVDVRRLAPDSLVVAAGRPARTAEAPVNPPIWLSSTYHSVGPVDPLRRSYGRSENPSWEPFEEALGELERSSLPALLFSSGMAAVDAALTLLPPGGTLVIPRHSYQGSLVAVHEAESRGQLTVVEVDVADTDAVIAALPGAAMLWLESPTNPMMEIAEIAVLTRAAHAAGALVVADNTFCTPLLQRPLDLGVDVVVHSVTKYLAGHSDVILGAVVTSDAELRARLLRTRTVRGAIAGSFEAWLALRGLRTLAIRLERSEATAALLAARLAEHPAVGRVRYPGLPDDPGHARAAAQMSGFGSILALETAGGAHAAERLTERVRLWSPATSLGGVESLVERRRRHETESLTVPTNLVRLSVGIENAEDLWADLAGALA</sequence>
<feature type="compositionally biased region" description="Polar residues" evidence="5">
    <location>
        <begin position="1"/>
        <end position="12"/>
    </location>
</feature>
<dbReference type="Pfam" id="PF01053">
    <property type="entry name" value="Cys_Met_Meta_PP"/>
    <property type="match status" value="1"/>
</dbReference>
<evidence type="ECO:0000313" key="6">
    <source>
        <dbReference type="EMBL" id="GGD00354.1"/>
    </source>
</evidence>
<accession>A0ABQ1PP95</accession>
<keyword evidence="3 4" id="KW-0663">Pyridoxal phosphate</keyword>
<keyword evidence="7" id="KW-1185">Reference proteome</keyword>
<protein>
    <submittedName>
        <fullName evidence="6">Cystathionine gamma-synthase</fullName>
    </submittedName>
</protein>
<comment type="cofactor">
    <cofactor evidence="1 4">
        <name>pyridoxal 5'-phosphate</name>
        <dbReference type="ChEBI" id="CHEBI:597326"/>
    </cofactor>
</comment>
<evidence type="ECO:0000256" key="5">
    <source>
        <dbReference type="SAM" id="MobiDB-lite"/>
    </source>
</evidence>
<dbReference type="Gene3D" id="3.40.640.10">
    <property type="entry name" value="Type I PLP-dependent aspartate aminotransferase-like (Major domain)"/>
    <property type="match status" value="1"/>
</dbReference>
<evidence type="ECO:0000256" key="2">
    <source>
        <dbReference type="ARBA" id="ARBA00009077"/>
    </source>
</evidence>
<proteinExistence type="inferred from homology"/>
<name>A0ABQ1PP95_9MICC</name>
<dbReference type="Gene3D" id="3.90.1150.10">
    <property type="entry name" value="Aspartate Aminotransferase, domain 1"/>
    <property type="match status" value="1"/>
</dbReference>
<dbReference type="SUPFAM" id="SSF53383">
    <property type="entry name" value="PLP-dependent transferases"/>
    <property type="match status" value="1"/>
</dbReference>